<dbReference type="PANTHER" id="PTHR43300:SF4">
    <property type="entry name" value="ACYL-[ACYL-CARRIER-PROTEIN]--UDP-N-ACETYLGLUCOSAMINE O-ACYLTRANSFERASE"/>
    <property type="match status" value="1"/>
</dbReference>
<dbReference type="InterPro" id="IPR050179">
    <property type="entry name" value="Trans_hexapeptide_repeat"/>
</dbReference>
<dbReference type="CDD" id="cd03360">
    <property type="entry name" value="LbH_AT_putative"/>
    <property type="match status" value="1"/>
</dbReference>
<comment type="similarity">
    <text evidence="1">Belongs to the transferase hexapeptide repeat family.</text>
</comment>
<dbReference type="EMBL" id="JBEFLD010000010">
    <property type="protein sequence ID" value="MEQ6292390.1"/>
    <property type="molecule type" value="Genomic_DNA"/>
</dbReference>
<dbReference type="InterPro" id="IPR020019">
    <property type="entry name" value="AcTrfase_PglD-like"/>
</dbReference>
<dbReference type="RefSeq" id="WP_349590591.1">
    <property type="nucleotide sequence ID" value="NZ_JBEFLD010000010.1"/>
</dbReference>
<evidence type="ECO:0000313" key="3">
    <source>
        <dbReference type="Proteomes" id="UP001433638"/>
    </source>
</evidence>
<organism evidence="2 3">
    <name type="scientific">Vogesella oryzagri</name>
    <dbReference type="NCBI Taxonomy" id="3160864"/>
    <lineage>
        <taxon>Bacteria</taxon>
        <taxon>Pseudomonadati</taxon>
        <taxon>Pseudomonadota</taxon>
        <taxon>Betaproteobacteria</taxon>
        <taxon>Neisseriales</taxon>
        <taxon>Chromobacteriaceae</taxon>
        <taxon>Vogesella</taxon>
    </lineage>
</organism>
<comment type="caution">
    <text evidence="2">The sequence shown here is derived from an EMBL/GenBank/DDBJ whole genome shotgun (WGS) entry which is preliminary data.</text>
</comment>
<dbReference type="PANTHER" id="PTHR43300">
    <property type="entry name" value="ACETYLTRANSFERASE"/>
    <property type="match status" value="1"/>
</dbReference>
<dbReference type="SUPFAM" id="SSF51161">
    <property type="entry name" value="Trimeric LpxA-like enzymes"/>
    <property type="match status" value="1"/>
</dbReference>
<dbReference type="InterPro" id="IPR001451">
    <property type="entry name" value="Hexapep"/>
</dbReference>
<keyword evidence="3" id="KW-1185">Reference proteome</keyword>
<dbReference type="Proteomes" id="UP001433638">
    <property type="component" value="Unassembled WGS sequence"/>
</dbReference>
<evidence type="ECO:0000313" key="2">
    <source>
        <dbReference type="EMBL" id="MEQ6292390.1"/>
    </source>
</evidence>
<dbReference type="Gene3D" id="3.40.50.20">
    <property type="match status" value="1"/>
</dbReference>
<reference evidence="2" key="1">
    <citation type="submission" date="2024-06" db="EMBL/GenBank/DDBJ databases">
        <title>Genome sequence of Vogesella sp. MAHUQ-64.</title>
        <authorList>
            <person name="Huq M.A."/>
        </authorList>
    </citation>
    <scope>NUCLEOTIDE SEQUENCE</scope>
    <source>
        <strain evidence="2">MAHUQ-64</strain>
    </source>
</reference>
<sequence>MSKLFIVGAGEFAQIAYEYFTHDSEHEVVGFCVNREYIKETTLFGLPVTALEEVEQKYPASEFLAFIGIPASDMNRLRMRLYLEMKQLGFRFASYVSSRAFTWHNAVIGENTFIFENNVIQPFTRIGNNCILWSGNHIGHRTVIHDHCFLTSHVVVSGYCDIGSGSFLGVNSTLNDNIKIGTHCLVGSGSLIVKDTEAERIYVGNPARAVPGKSSFEAGI</sequence>
<dbReference type="InterPro" id="IPR011004">
    <property type="entry name" value="Trimer_LpxA-like_sf"/>
</dbReference>
<evidence type="ECO:0000256" key="1">
    <source>
        <dbReference type="ARBA" id="ARBA00007274"/>
    </source>
</evidence>
<gene>
    <name evidence="2" type="ORF">ABNW52_17400</name>
</gene>
<protein>
    <submittedName>
        <fullName evidence="2">Acetyltransferase</fullName>
    </submittedName>
</protein>
<accession>A0ABV1MAJ1</accession>
<dbReference type="Gene3D" id="2.160.10.10">
    <property type="entry name" value="Hexapeptide repeat proteins"/>
    <property type="match status" value="1"/>
</dbReference>
<dbReference type="NCBIfam" id="TIGR03570">
    <property type="entry name" value="NeuD_NnaD"/>
    <property type="match status" value="1"/>
</dbReference>
<proteinExistence type="inferred from homology"/>
<dbReference type="Pfam" id="PF00132">
    <property type="entry name" value="Hexapep"/>
    <property type="match status" value="1"/>
</dbReference>
<name>A0ABV1MAJ1_9NEIS</name>